<evidence type="ECO:0000313" key="5">
    <source>
        <dbReference type="Proteomes" id="UP000199492"/>
    </source>
</evidence>
<dbReference type="Gene3D" id="2.115.10.20">
    <property type="entry name" value="Glycosyl hydrolase domain, family 43"/>
    <property type="match status" value="1"/>
</dbReference>
<keyword evidence="5" id="KW-1185">Reference proteome</keyword>
<gene>
    <name evidence="4" type="ORF">SAMN04489796_10993</name>
</gene>
<proteinExistence type="inferred from homology"/>
<sequence length="345" mass="39779">MTLVTKHGIILEKTNNSFENLGVFNPAAIQEGNTVHLLYRAVRNGNFSTIGYSKLEGPLKVIKRYNEPIFFSETPEEFQGVEDPRITKIDDTYYLSYAAYDSINVFGAYATSKDLKSFERQGIITPKFTFEEYSELIKNNYEKISIHHTLFYDLYCRYKLERLMKGKIYVWDKNIIFFPKKINGKFAVFHRLFPSIQILYFNDPSELTVAFWETYISNLRQHIVLQPKYKHESSHIGGGCPPIETDLGWLVIYHSVENHTKHLIYHASAVLLDLNDPRKVLGRLNKPLFSPTESYEKVGYVNNVVFPTGTALFDDELYIYYGAADSCVAVASVNINTLLDELKNQ</sequence>
<keyword evidence="1" id="KW-0328">Glycosyltransferase</keyword>
<evidence type="ECO:0000313" key="4">
    <source>
        <dbReference type="EMBL" id="SDI31109.1"/>
    </source>
</evidence>
<dbReference type="InterPro" id="IPR007184">
    <property type="entry name" value="Mannoside_phosphorylase"/>
</dbReference>
<keyword evidence="2" id="KW-0808">Transferase</keyword>
<evidence type="ECO:0000256" key="2">
    <source>
        <dbReference type="ARBA" id="ARBA00022679"/>
    </source>
</evidence>
<keyword evidence="4" id="KW-0378">Hydrolase</keyword>
<accession>A0A1G8JIJ9</accession>
<dbReference type="AlphaFoldDB" id="A0A1G8JIJ9"/>
<reference evidence="5" key="1">
    <citation type="submission" date="2016-10" db="EMBL/GenBank/DDBJ databases">
        <authorList>
            <person name="Varghese N."/>
            <person name="Submissions S."/>
        </authorList>
    </citation>
    <scope>NUCLEOTIDE SEQUENCE [LARGE SCALE GENOMIC DNA]</scope>
    <source>
        <strain evidence="5">DSM 15363</strain>
    </source>
</reference>
<dbReference type="OrthoDB" id="9775877at2"/>
<organism evidence="4 5">
    <name type="scientific">Winogradskyella thalassocola</name>
    <dbReference type="NCBI Taxonomy" id="262004"/>
    <lineage>
        <taxon>Bacteria</taxon>
        <taxon>Pseudomonadati</taxon>
        <taxon>Bacteroidota</taxon>
        <taxon>Flavobacteriia</taxon>
        <taxon>Flavobacteriales</taxon>
        <taxon>Flavobacteriaceae</taxon>
        <taxon>Winogradskyella</taxon>
    </lineage>
</organism>
<dbReference type="InterPro" id="IPR023296">
    <property type="entry name" value="Glyco_hydro_beta-prop_sf"/>
</dbReference>
<comment type="similarity">
    <text evidence="3">Belongs to the glycosyl hydrolase 130 family.</text>
</comment>
<evidence type="ECO:0000256" key="3">
    <source>
        <dbReference type="ARBA" id="ARBA00024356"/>
    </source>
</evidence>
<dbReference type="PIRSF" id="PIRSF016202">
    <property type="entry name" value="PH1107"/>
    <property type="match status" value="1"/>
</dbReference>
<dbReference type="PANTHER" id="PTHR34106:SF5">
    <property type="entry name" value="GLYCOSIDASE"/>
    <property type="match status" value="1"/>
</dbReference>
<dbReference type="Pfam" id="PF04041">
    <property type="entry name" value="Glyco_hydro_130"/>
    <property type="match status" value="2"/>
</dbReference>
<dbReference type="PANTHER" id="PTHR34106">
    <property type="entry name" value="GLYCOSIDASE"/>
    <property type="match status" value="1"/>
</dbReference>
<evidence type="ECO:0000256" key="1">
    <source>
        <dbReference type="ARBA" id="ARBA00022676"/>
    </source>
</evidence>
<dbReference type="EMBL" id="FNCZ01000009">
    <property type="protein sequence ID" value="SDI31109.1"/>
    <property type="molecule type" value="Genomic_DNA"/>
</dbReference>
<dbReference type="Proteomes" id="UP000199492">
    <property type="component" value="Unassembled WGS sequence"/>
</dbReference>
<dbReference type="SUPFAM" id="SSF75005">
    <property type="entry name" value="Arabinanase/levansucrase/invertase"/>
    <property type="match status" value="1"/>
</dbReference>
<dbReference type="STRING" id="262004.SAMN04489796_10993"/>
<protein>
    <submittedName>
        <fullName evidence="4">Predicted glycosyl hydrolase, GH43/DUF377 family</fullName>
    </submittedName>
</protein>
<dbReference type="RefSeq" id="WP_092470148.1">
    <property type="nucleotide sequence ID" value="NZ_FNCZ01000009.1"/>
</dbReference>
<dbReference type="CDD" id="cd18614">
    <property type="entry name" value="GH130"/>
    <property type="match status" value="1"/>
</dbReference>
<dbReference type="GO" id="GO:0016787">
    <property type="term" value="F:hydrolase activity"/>
    <property type="evidence" value="ECO:0007669"/>
    <property type="project" value="UniProtKB-KW"/>
</dbReference>
<name>A0A1G8JIJ9_9FLAO</name>
<dbReference type="GO" id="GO:0016757">
    <property type="term" value="F:glycosyltransferase activity"/>
    <property type="evidence" value="ECO:0007669"/>
    <property type="project" value="UniProtKB-KW"/>
</dbReference>